<dbReference type="EMBL" id="CH476625">
    <property type="protein sequence ID" value="EDO01911.1"/>
    <property type="molecule type" value="Genomic_DNA"/>
</dbReference>
<dbReference type="HOGENOM" id="CLU_3320287_0_0_1"/>
<gene>
    <name evidence="1" type="ORF">SS1G_04386</name>
</gene>
<keyword evidence="2" id="KW-1185">Reference proteome</keyword>
<dbReference type="KEGG" id="ssl:SS1G_04386"/>
<protein>
    <submittedName>
        <fullName evidence="1">Uncharacterized protein</fullName>
    </submittedName>
</protein>
<evidence type="ECO:0000313" key="2">
    <source>
        <dbReference type="Proteomes" id="UP000001312"/>
    </source>
</evidence>
<reference evidence="2" key="1">
    <citation type="journal article" date="2011" name="PLoS Genet.">
        <title>Genomic analysis of the necrotrophic fungal pathogens Sclerotinia sclerotiorum and Botrytis cinerea.</title>
        <authorList>
            <person name="Amselem J."/>
            <person name="Cuomo C.A."/>
            <person name="van Kan J.A."/>
            <person name="Viaud M."/>
            <person name="Benito E.P."/>
            <person name="Couloux A."/>
            <person name="Coutinho P.M."/>
            <person name="de Vries R.P."/>
            <person name="Dyer P.S."/>
            <person name="Fillinger S."/>
            <person name="Fournier E."/>
            <person name="Gout L."/>
            <person name="Hahn M."/>
            <person name="Kohn L."/>
            <person name="Lapalu N."/>
            <person name="Plummer K.M."/>
            <person name="Pradier J.M."/>
            <person name="Quevillon E."/>
            <person name="Sharon A."/>
            <person name="Simon A."/>
            <person name="ten Have A."/>
            <person name="Tudzynski B."/>
            <person name="Tudzynski P."/>
            <person name="Wincker P."/>
            <person name="Andrew M."/>
            <person name="Anthouard V."/>
            <person name="Beever R.E."/>
            <person name="Beffa R."/>
            <person name="Benoit I."/>
            <person name="Bouzid O."/>
            <person name="Brault B."/>
            <person name="Chen Z."/>
            <person name="Choquer M."/>
            <person name="Collemare J."/>
            <person name="Cotton P."/>
            <person name="Danchin E.G."/>
            <person name="Da Silva C."/>
            <person name="Gautier A."/>
            <person name="Giraud C."/>
            <person name="Giraud T."/>
            <person name="Gonzalez C."/>
            <person name="Grossetete S."/>
            <person name="Guldener U."/>
            <person name="Henrissat B."/>
            <person name="Howlett B.J."/>
            <person name="Kodira C."/>
            <person name="Kretschmer M."/>
            <person name="Lappartient A."/>
            <person name="Leroch M."/>
            <person name="Levis C."/>
            <person name="Mauceli E."/>
            <person name="Neuveglise C."/>
            <person name="Oeser B."/>
            <person name="Pearson M."/>
            <person name="Poulain J."/>
            <person name="Poussereau N."/>
            <person name="Quesneville H."/>
            <person name="Rascle C."/>
            <person name="Schumacher J."/>
            <person name="Segurens B."/>
            <person name="Sexton A."/>
            <person name="Silva E."/>
            <person name="Sirven C."/>
            <person name="Soanes D.M."/>
            <person name="Talbot N.J."/>
            <person name="Templeton M."/>
            <person name="Yandava C."/>
            <person name="Yarden O."/>
            <person name="Zeng Q."/>
            <person name="Rollins J.A."/>
            <person name="Lebrun M.H."/>
            <person name="Dickman M."/>
        </authorList>
    </citation>
    <scope>NUCLEOTIDE SEQUENCE [LARGE SCALE GENOMIC DNA]</scope>
    <source>
        <strain evidence="2">ATCC 18683 / 1980 / Ss-1</strain>
    </source>
</reference>
<dbReference type="AlphaFoldDB" id="A7EGE5"/>
<dbReference type="GeneID" id="5491180"/>
<evidence type="ECO:0000313" key="1">
    <source>
        <dbReference type="EMBL" id="EDO01911.1"/>
    </source>
</evidence>
<dbReference type="RefSeq" id="XP_001594579.1">
    <property type="nucleotide sequence ID" value="XM_001594529.1"/>
</dbReference>
<name>A7EGE5_SCLS1</name>
<proteinExistence type="predicted"/>
<accession>A7EGE5</accession>
<dbReference type="InParanoid" id="A7EGE5"/>
<sequence length="39" mass="4501">MKNNYATALKEKLLEGRGLENEVLGKLIEKIEILERGWT</sequence>
<organism evidence="1 2">
    <name type="scientific">Sclerotinia sclerotiorum (strain ATCC 18683 / 1980 / Ss-1)</name>
    <name type="common">White mold</name>
    <name type="synonym">Whetzelinia sclerotiorum</name>
    <dbReference type="NCBI Taxonomy" id="665079"/>
    <lineage>
        <taxon>Eukaryota</taxon>
        <taxon>Fungi</taxon>
        <taxon>Dikarya</taxon>
        <taxon>Ascomycota</taxon>
        <taxon>Pezizomycotina</taxon>
        <taxon>Leotiomycetes</taxon>
        <taxon>Helotiales</taxon>
        <taxon>Sclerotiniaceae</taxon>
        <taxon>Sclerotinia</taxon>
    </lineage>
</organism>
<dbReference type="Proteomes" id="UP000001312">
    <property type="component" value="Unassembled WGS sequence"/>
</dbReference>